<dbReference type="GO" id="GO:0120013">
    <property type="term" value="F:lipid transfer activity"/>
    <property type="evidence" value="ECO:0007669"/>
    <property type="project" value="InterPro"/>
</dbReference>
<dbReference type="Proteomes" id="UP000836788">
    <property type="component" value="Chromosome 1"/>
</dbReference>
<protein>
    <recommendedName>
        <fullName evidence="1">Glycolipid transfer protein domain-containing protein</fullName>
    </recommendedName>
</protein>
<accession>A0A8J9SXM8</accession>
<reference evidence="2" key="1">
    <citation type="submission" date="2022-02" db="EMBL/GenBank/DDBJ databases">
        <authorList>
            <person name="Giguere J D."/>
        </authorList>
    </citation>
    <scope>NUCLEOTIDE SEQUENCE</scope>
    <source>
        <strain evidence="2">CCAP 1055/1</strain>
    </source>
</reference>
<organism evidence="2">
    <name type="scientific">Phaeodactylum tricornutum</name>
    <name type="common">Diatom</name>
    <dbReference type="NCBI Taxonomy" id="2850"/>
    <lineage>
        <taxon>Eukaryota</taxon>
        <taxon>Sar</taxon>
        <taxon>Stramenopiles</taxon>
        <taxon>Ochrophyta</taxon>
        <taxon>Bacillariophyta</taxon>
        <taxon>Bacillariophyceae</taxon>
        <taxon>Bacillariophycidae</taxon>
        <taxon>Naviculales</taxon>
        <taxon>Phaeodactylaceae</taxon>
        <taxon>Phaeodactylum</taxon>
    </lineage>
</organism>
<sequence>MCISVEKPMVADGNRSSRSSFFETPILRLRYSVVGPALTIDAQVLLALVLIAAYLSNCLQEERVSFLNNFWTIRTILQQESLRAVIFVFSMFAFGRKWFGSLLGAQKLAQTGSSALKSVASNGTIVRIRSSMSMSVISDRLMSMNGKSTSHRASLSLSDKTCFAQLKDIEKLSVKDMGSIFRYAIQYNIWTDAQLKAFLSEIRVQALSVVTAIDHALPPLHRASMVQEPNAQSSSPRNFGDMDVLLFSAAVRVFAEWRLLRLTPAGYRNYALGMALTRRDLVQNIGKIEAAVHELLESRTTHNGVNSIRPTIWQLLDYEVQRGVHPKLPYLVEKSGASGILWITRQLSFQVNSFEYISKVPTAFPSFKIAVRSAYDRVYGDYHGFFLKQIFWNSFKSAPEASVILKFMEETEEIMSIDLSPSNSSEKATVLTRDAVCDNIQSPQERNHFIGMFLEVQQFLKQCHGGHPKVRPPAVDTSLHGPEHIGQKGGDLTAFLLEMHPLISGLDGLIGHFNMKDPSKV</sequence>
<dbReference type="InterPro" id="IPR036497">
    <property type="entry name" value="GLTP_sf"/>
</dbReference>
<dbReference type="SUPFAM" id="SSF110004">
    <property type="entry name" value="Glycolipid transfer protein, GLTP"/>
    <property type="match status" value="1"/>
</dbReference>
<dbReference type="InterPro" id="IPR014830">
    <property type="entry name" value="Glycolipid_transfer_prot_dom"/>
</dbReference>
<dbReference type="AlphaFoldDB" id="A0A8J9SXM8"/>
<proteinExistence type="predicted"/>
<dbReference type="Pfam" id="PF08718">
    <property type="entry name" value="GLTP"/>
    <property type="match status" value="1"/>
</dbReference>
<evidence type="ECO:0000313" key="2">
    <source>
        <dbReference type="EMBL" id="CAG9276987.1"/>
    </source>
</evidence>
<name>A0A8J9SXM8_PHATR</name>
<feature type="domain" description="Glycolipid transfer protein" evidence="1">
    <location>
        <begin position="274"/>
        <end position="408"/>
    </location>
</feature>
<gene>
    <name evidence="2" type="ORF">PTTT1_LOCUS2438</name>
</gene>
<evidence type="ECO:0000259" key="1">
    <source>
        <dbReference type="Pfam" id="PF08718"/>
    </source>
</evidence>
<dbReference type="GO" id="GO:0005737">
    <property type="term" value="C:cytoplasm"/>
    <property type="evidence" value="ECO:0007669"/>
    <property type="project" value="InterPro"/>
</dbReference>
<dbReference type="Gene3D" id="1.10.3520.10">
    <property type="entry name" value="Glycolipid transfer protein"/>
    <property type="match status" value="1"/>
</dbReference>
<dbReference type="EMBL" id="OU594942">
    <property type="protein sequence ID" value="CAG9276987.1"/>
    <property type="molecule type" value="Genomic_DNA"/>
</dbReference>